<dbReference type="GO" id="GO:0008270">
    <property type="term" value="F:zinc ion binding"/>
    <property type="evidence" value="ECO:0007669"/>
    <property type="project" value="UniProtKB-KW"/>
</dbReference>
<proteinExistence type="evidence at transcript level"/>
<accession>U5ESM4</accession>
<organism evidence="4">
    <name type="scientific">Corethrella appendiculata</name>
    <dbReference type="NCBI Taxonomy" id="1370023"/>
    <lineage>
        <taxon>Eukaryota</taxon>
        <taxon>Metazoa</taxon>
        <taxon>Ecdysozoa</taxon>
        <taxon>Arthropoda</taxon>
        <taxon>Hexapoda</taxon>
        <taxon>Insecta</taxon>
        <taxon>Pterygota</taxon>
        <taxon>Neoptera</taxon>
        <taxon>Endopterygota</taxon>
        <taxon>Diptera</taxon>
        <taxon>Nematocera</taxon>
        <taxon>Culicoidea</taxon>
        <taxon>Chaoboridae</taxon>
        <taxon>Corethrella</taxon>
    </lineage>
</organism>
<name>U5ESM4_9DIPT</name>
<dbReference type="Pfam" id="PF07776">
    <property type="entry name" value="zf-AD"/>
    <property type="match status" value="1"/>
</dbReference>
<feature type="region of interest" description="Disordered" evidence="2">
    <location>
        <begin position="227"/>
        <end position="248"/>
    </location>
</feature>
<feature type="compositionally biased region" description="Polar residues" evidence="2">
    <location>
        <begin position="234"/>
        <end position="244"/>
    </location>
</feature>
<reference evidence="4" key="1">
    <citation type="journal article" date="2014" name="Insect Biochem. Mol. Biol.">
        <title>An insight into the sialome of the frog biting fly, Corethrella appendiculata.</title>
        <authorList>
            <person name="Ribeiro J.M.C."/>
            <person name="Chagas A.C."/>
            <person name="Pham V.M."/>
            <person name="Lounibos L.P."/>
            <person name="Calvo E."/>
        </authorList>
    </citation>
    <scope>NUCLEOTIDE SEQUENCE</scope>
    <source>
        <tissue evidence="4">Salivary glands</tissue>
    </source>
</reference>
<dbReference type="InterPro" id="IPR012934">
    <property type="entry name" value="Znf_AD"/>
</dbReference>
<dbReference type="Gene3D" id="3.30.160.60">
    <property type="entry name" value="Classic Zinc Finger"/>
    <property type="match status" value="1"/>
</dbReference>
<dbReference type="PROSITE" id="PS50157">
    <property type="entry name" value="ZINC_FINGER_C2H2_2"/>
    <property type="match status" value="1"/>
</dbReference>
<dbReference type="AlphaFoldDB" id="U5ESM4"/>
<feature type="region of interest" description="Disordered" evidence="2">
    <location>
        <begin position="75"/>
        <end position="126"/>
    </location>
</feature>
<keyword evidence="1" id="KW-0479">Metal-binding</keyword>
<feature type="compositionally biased region" description="Low complexity" evidence="2">
    <location>
        <begin position="75"/>
        <end position="89"/>
    </location>
</feature>
<dbReference type="EMBL" id="GANO01004754">
    <property type="protein sequence ID" value="JAB55117.1"/>
    <property type="molecule type" value="mRNA"/>
</dbReference>
<evidence type="ECO:0000313" key="4">
    <source>
        <dbReference type="EMBL" id="JAB55117.1"/>
    </source>
</evidence>
<keyword evidence="1" id="KW-0863">Zinc-finger</keyword>
<feature type="non-terminal residue" evidence="4">
    <location>
        <position position="1"/>
    </location>
</feature>
<dbReference type="SUPFAM" id="SSF57716">
    <property type="entry name" value="Glucocorticoid receptor-like (DNA-binding domain)"/>
    <property type="match status" value="1"/>
</dbReference>
<sequence>AVNPKPNVCLICGIQTNLLLNIFEARNGPNIVDVIYEKYKFRAEPDENEEKYICYSCNNWLINWYSLQNHTPSSNNYSAIPSSSSSSSRAENRSKRTRNGGQSSELNRKNFSNEQDLVEQDNEISSSSEINFISPKRKYKCINCMKTFSKREQRRQHMEHVHFNSIPNNQNNENNIPNHQVQQNDKNLVKLDANLIEMLKNQGTQIINESNNLLLHVESQQLQQKTIADEQHSSKQFNNSSANTTKDDIPNGITKQFFTNNKNYENAIILSFNSVISEVVPPTIIKKHFINTDSMKERQNKILKENNSSRKLPKSLTISLIDNFKQ</sequence>
<evidence type="ECO:0000259" key="3">
    <source>
        <dbReference type="PROSITE" id="PS50157"/>
    </source>
</evidence>
<protein>
    <submittedName>
        <fullName evidence="4">Putative phyllopod</fullName>
    </submittedName>
</protein>
<feature type="domain" description="C2H2-type" evidence="3">
    <location>
        <begin position="139"/>
        <end position="167"/>
    </location>
</feature>
<evidence type="ECO:0000256" key="2">
    <source>
        <dbReference type="SAM" id="MobiDB-lite"/>
    </source>
</evidence>
<keyword evidence="1" id="KW-0862">Zinc</keyword>
<dbReference type="InterPro" id="IPR013087">
    <property type="entry name" value="Znf_C2H2_type"/>
</dbReference>
<evidence type="ECO:0000256" key="1">
    <source>
        <dbReference type="PROSITE-ProRule" id="PRU00042"/>
    </source>
</evidence>
<dbReference type="PROSITE" id="PS00028">
    <property type="entry name" value="ZINC_FINGER_C2H2_1"/>
    <property type="match status" value="1"/>
</dbReference>
<dbReference type="GO" id="GO:0005634">
    <property type="term" value="C:nucleus"/>
    <property type="evidence" value="ECO:0007669"/>
    <property type="project" value="InterPro"/>
</dbReference>
<feature type="compositionally biased region" description="Polar residues" evidence="2">
    <location>
        <begin position="99"/>
        <end position="115"/>
    </location>
</feature>